<comment type="caution">
    <text evidence="2">The sequence shown here is derived from an EMBL/GenBank/DDBJ whole genome shotgun (WGS) entry which is preliminary data.</text>
</comment>
<feature type="chain" id="PRO_5015438175" description="Secreted protein" evidence="1">
    <location>
        <begin position="28"/>
        <end position="123"/>
    </location>
</feature>
<proteinExistence type="predicted"/>
<dbReference type="EMBL" id="PUIQ01000019">
    <property type="protein sequence ID" value="PQP17470.1"/>
    <property type="molecule type" value="Genomic_DNA"/>
</dbReference>
<reference evidence="2 3" key="1">
    <citation type="submission" date="2018-02" db="EMBL/GenBank/DDBJ databases">
        <title>Draft genome sequencing of Burkholderia cepacia Y14-15.</title>
        <authorList>
            <person name="Zheng B.-X."/>
        </authorList>
    </citation>
    <scope>NUCLEOTIDE SEQUENCE [LARGE SCALE GENOMIC DNA]</scope>
    <source>
        <strain evidence="2 3">Y14-15</strain>
    </source>
</reference>
<evidence type="ECO:0000256" key="1">
    <source>
        <dbReference type="SAM" id="SignalP"/>
    </source>
</evidence>
<sequence>MLSTRFTATLTQVLRVAATAAAGVASATVSGKSSLFFDVTIRVTFQGLSEPDRHVLTGHGMSASREHGARTHAVPVQTFGAQVRRTPFAHVRHTSSTGRRTFDHNVIRGMRSIVLTVTRRHLI</sequence>
<protein>
    <recommendedName>
        <fullName evidence="4">Secreted protein</fullName>
    </recommendedName>
</protein>
<dbReference type="Proteomes" id="UP000238206">
    <property type="component" value="Unassembled WGS sequence"/>
</dbReference>
<keyword evidence="1" id="KW-0732">Signal</keyword>
<evidence type="ECO:0000313" key="2">
    <source>
        <dbReference type="EMBL" id="PQP17470.1"/>
    </source>
</evidence>
<evidence type="ECO:0008006" key="4">
    <source>
        <dbReference type="Google" id="ProtNLM"/>
    </source>
</evidence>
<dbReference type="AlphaFoldDB" id="A0A2S8IRT6"/>
<gene>
    <name evidence="2" type="ORF">C5615_16790</name>
</gene>
<organism evidence="2 3">
    <name type="scientific">Burkholderia cepacia</name>
    <name type="common">Pseudomonas cepacia</name>
    <dbReference type="NCBI Taxonomy" id="292"/>
    <lineage>
        <taxon>Bacteria</taxon>
        <taxon>Pseudomonadati</taxon>
        <taxon>Pseudomonadota</taxon>
        <taxon>Betaproteobacteria</taxon>
        <taxon>Burkholderiales</taxon>
        <taxon>Burkholderiaceae</taxon>
        <taxon>Burkholderia</taxon>
        <taxon>Burkholderia cepacia complex</taxon>
    </lineage>
</organism>
<name>A0A2S8IRT6_BURCE</name>
<feature type="signal peptide" evidence="1">
    <location>
        <begin position="1"/>
        <end position="27"/>
    </location>
</feature>
<accession>A0A2S8IRT6</accession>
<evidence type="ECO:0000313" key="3">
    <source>
        <dbReference type="Proteomes" id="UP000238206"/>
    </source>
</evidence>